<dbReference type="SUPFAM" id="SSF53271">
    <property type="entry name" value="PRTase-like"/>
    <property type="match status" value="1"/>
</dbReference>
<evidence type="ECO:0000256" key="5">
    <source>
        <dbReference type="ARBA" id="ARBA00022741"/>
    </source>
</evidence>
<keyword evidence="4" id="KW-0545">Nucleotide biosynthesis</keyword>
<evidence type="ECO:0000256" key="7">
    <source>
        <dbReference type="ARBA" id="ARBA00022840"/>
    </source>
</evidence>
<dbReference type="NCBIfam" id="NF002320">
    <property type="entry name" value="PRK01259.1"/>
    <property type="match status" value="1"/>
</dbReference>
<dbReference type="GO" id="GO:0002189">
    <property type="term" value="C:ribose phosphate diphosphokinase complex"/>
    <property type="evidence" value="ECO:0007669"/>
    <property type="project" value="TreeGrafter"/>
</dbReference>
<dbReference type="GO" id="GO:0000287">
    <property type="term" value="F:magnesium ion binding"/>
    <property type="evidence" value="ECO:0007669"/>
    <property type="project" value="InterPro"/>
</dbReference>
<dbReference type="GO" id="GO:0004749">
    <property type="term" value="F:ribose phosphate diphosphokinase activity"/>
    <property type="evidence" value="ECO:0007669"/>
    <property type="project" value="UniProtKB-EC"/>
</dbReference>
<dbReference type="PATRIC" id="fig|1133592.3.peg.65"/>
<dbReference type="CDD" id="cd06223">
    <property type="entry name" value="PRTases_typeI"/>
    <property type="match status" value="1"/>
</dbReference>
<evidence type="ECO:0000256" key="2">
    <source>
        <dbReference type="ARBA" id="ARBA00022679"/>
    </source>
</evidence>
<dbReference type="PROSITE" id="PS00114">
    <property type="entry name" value="PRPP_SYNTHASE"/>
    <property type="match status" value="1"/>
</dbReference>
<dbReference type="GO" id="GO:0005524">
    <property type="term" value="F:ATP binding"/>
    <property type="evidence" value="ECO:0007669"/>
    <property type="project" value="UniProtKB-KW"/>
</dbReference>
<dbReference type="InterPro" id="IPR005946">
    <property type="entry name" value="Rib-P_diPkinase"/>
</dbReference>
<sequence>MSHILFSTRSSLILAEKIASSYDEALGTICFLEFKDGEYEPYFDESIRGANVFIIGGTFPPSDNLMELLLICDAAKRSSAYNITLLMPYYGWGRQDRKEKLRGSIGAKLVANLIVAAGASRVIVMDLHTNQIQGFFDIPVDHIYASNIFIGYLQLMKSKRKNLTIASTDLGGAKRAKSYASYLETDVIICYKERKKANEIENMNCIGEVKNKNVIFIDDMVDTAGTLVIAANFIKKGACSVRALSTHPVLSENANEKIETSFLDELVVTDSIPFKNKLSSKIKVLSCATIFSDVIHLVHNKESLSKYFFI</sequence>
<evidence type="ECO:0000259" key="10">
    <source>
        <dbReference type="Pfam" id="PF13793"/>
    </source>
</evidence>
<evidence type="ECO:0000256" key="8">
    <source>
        <dbReference type="ARBA" id="ARBA00022842"/>
    </source>
</evidence>
<dbReference type="HOGENOM" id="CLU_033546_4_0_10"/>
<dbReference type="InterPro" id="IPR000836">
    <property type="entry name" value="PRTase_dom"/>
</dbReference>
<feature type="domain" description="Ribose-phosphate pyrophosphokinase N-terminal" evidence="10">
    <location>
        <begin position="4"/>
        <end position="118"/>
    </location>
</feature>
<dbReference type="InterPro" id="IPR029057">
    <property type="entry name" value="PRTase-like"/>
</dbReference>
<dbReference type="GO" id="GO:0006164">
    <property type="term" value="P:purine nucleotide biosynthetic process"/>
    <property type="evidence" value="ECO:0007669"/>
    <property type="project" value="TreeGrafter"/>
</dbReference>
<dbReference type="PANTHER" id="PTHR10210:SF41">
    <property type="entry name" value="RIBOSE-PHOSPHATE PYROPHOSPHOKINASE 1, CHLOROPLASTIC"/>
    <property type="match status" value="1"/>
</dbReference>
<evidence type="ECO:0000256" key="3">
    <source>
        <dbReference type="ARBA" id="ARBA00022723"/>
    </source>
</evidence>
<dbReference type="Gene3D" id="3.40.50.2020">
    <property type="match status" value="2"/>
</dbReference>
<evidence type="ECO:0000313" key="11">
    <source>
        <dbReference type="EMBL" id="AGC66846.1"/>
    </source>
</evidence>
<dbReference type="KEGG" id="udi:ASNER_072"/>
<dbReference type="NCBIfam" id="TIGR01251">
    <property type="entry name" value="ribP_PPkin"/>
    <property type="match status" value="1"/>
</dbReference>
<dbReference type="PANTHER" id="PTHR10210">
    <property type="entry name" value="RIBOSE-PHOSPHATE DIPHOSPHOKINASE FAMILY MEMBER"/>
    <property type="match status" value="1"/>
</dbReference>
<dbReference type="EMBL" id="CP003263">
    <property type="protein sequence ID" value="AGC66846.1"/>
    <property type="molecule type" value="Genomic_DNA"/>
</dbReference>
<evidence type="ECO:0000256" key="9">
    <source>
        <dbReference type="ARBA" id="ARBA00049535"/>
    </source>
</evidence>
<gene>
    <name evidence="11" type="primary">prsA</name>
    <name evidence="11" type="ORF">ASNER_072</name>
</gene>
<dbReference type="GO" id="GO:0005737">
    <property type="term" value="C:cytoplasm"/>
    <property type="evidence" value="ECO:0007669"/>
    <property type="project" value="TreeGrafter"/>
</dbReference>
<dbReference type="Pfam" id="PF14572">
    <property type="entry name" value="Pribosyl_synth"/>
    <property type="match status" value="1"/>
</dbReference>
<comment type="catalytic activity">
    <reaction evidence="9">
        <text>D-ribose 5-phosphate + ATP = 5-phospho-alpha-D-ribose 1-diphosphate + AMP + H(+)</text>
        <dbReference type="Rhea" id="RHEA:15609"/>
        <dbReference type="ChEBI" id="CHEBI:15378"/>
        <dbReference type="ChEBI" id="CHEBI:30616"/>
        <dbReference type="ChEBI" id="CHEBI:58017"/>
        <dbReference type="ChEBI" id="CHEBI:78346"/>
        <dbReference type="ChEBI" id="CHEBI:456215"/>
        <dbReference type="EC" id="2.7.6.1"/>
    </reaction>
</comment>
<evidence type="ECO:0000256" key="1">
    <source>
        <dbReference type="ARBA" id="ARBA00013247"/>
    </source>
</evidence>
<keyword evidence="5" id="KW-0547">Nucleotide-binding</keyword>
<name>L7VK44_9FLAO</name>
<protein>
    <recommendedName>
        <fullName evidence="1">ribose-phosphate diphosphokinase</fullName>
        <ecNumber evidence="1">2.7.6.1</ecNumber>
    </recommendedName>
</protein>
<dbReference type="Proteomes" id="UP000011174">
    <property type="component" value="Chromosome"/>
</dbReference>
<organism evidence="11 12">
    <name type="scientific">Candidatus Uzinura diaspidicola str. ASNER</name>
    <dbReference type="NCBI Taxonomy" id="1133592"/>
    <lineage>
        <taxon>Bacteria</taxon>
        <taxon>Pseudomonadati</taxon>
        <taxon>Bacteroidota</taxon>
        <taxon>Flavobacteriia</taxon>
        <taxon>Flavobacteriales</taxon>
        <taxon>Candidatus Uzinura</taxon>
    </lineage>
</organism>
<proteinExistence type="predicted"/>
<keyword evidence="6 11" id="KW-0418">Kinase</keyword>
<dbReference type="OrthoDB" id="9777067at2"/>
<dbReference type="GO" id="GO:0009156">
    <property type="term" value="P:ribonucleoside monophosphate biosynthetic process"/>
    <property type="evidence" value="ECO:0007669"/>
    <property type="project" value="InterPro"/>
</dbReference>
<dbReference type="SMART" id="SM01400">
    <property type="entry name" value="Pribosyltran_N"/>
    <property type="match status" value="1"/>
</dbReference>
<reference evidence="11 12" key="1">
    <citation type="journal article" date="2013" name="Environ. Microbiol.">
        <title>The nutrient supplying capabilities of Uzinura, an endosymbiont of armoured scale insects.</title>
        <authorList>
            <person name="Sabree Z.L."/>
            <person name="Huang C.Y."/>
            <person name="Okusu A."/>
            <person name="Moran N.A."/>
            <person name="Normark B.B."/>
        </authorList>
    </citation>
    <scope>NUCLEOTIDE SEQUENCE [LARGE SCALE GENOMIC DNA]</scope>
    <source>
        <strain evidence="11 12">ASNER</strain>
    </source>
</reference>
<dbReference type="GO" id="GO:0006015">
    <property type="term" value="P:5-phosphoribose 1-diphosphate biosynthetic process"/>
    <property type="evidence" value="ECO:0007669"/>
    <property type="project" value="TreeGrafter"/>
</dbReference>
<dbReference type="GO" id="GO:0016301">
    <property type="term" value="F:kinase activity"/>
    <property type="evidence" value="ECO:0007669"/>
    <property type="project" value="UniProtKB-KW"/>
</dbReference>
<dbReference type="Pfam" id="PF13793">
    <property type="entry name" value="Pribosyltran_N"/>
    <property type="match status" value="1"/>
</dbReference>
<dbReference type="FunFam" id="3.40.50.2020:FF:000007">
    <property type="entry name" value="Ribose-phosphate pyrophosphokinase"/>
    <property type="match status" value="1"/>
</dbReference>
<evidence type="ECO:0000256" key="6">
    <source>
        <dbReference type="ARBA" id="ARBA00022777"/>
    </source>
</evidence>
<keyword evidence="12" id="KW-1185">Reference proteome</keyword>
<dbReference type="InterPro" id="IPR029099">
    <property type="entry name" value="Pribosyltran_N"/>
</dbReference>
<keyword evidence="7" id="KW-0067">ATP-binding</keyword>
<keyword evidence="8" id="KW-0460">Magnesium</keyword>
<accession>L7VK44</accession>
<dbReference type="EC" id="2.7.6.1" evidence="1"/>
<keyword evidence="2" id="KW-0808">Transferase</keyword>
<evidence type="ECO:0000313" key="12">
    <source>
        <dbReference type="Proteomes" id="UP000011174"/>
    </source>
</evidence>
<evidence type="ECO:0000256" key="4">
    <source>
        <dbReference type="ARBA" id="ARBA00022727"/>
    </source>
</evidence>
<keyword evidence="3" id="KW-0479">Metal-binding</keyword>
<dbReference type="InterPro" id="IPR000842">
    <property type="entry name" value="PRib_PP_synth_CS"/>
</dbReference>
<dbReference type="STRING" id="1133592.ASNER_072"/>
<dbReference type="AlphaFoldDB" id="L7VK44"/>